<keyword evidence="1" id="KW-0808">Transferase</keyword>
<sequence length="342" mass="37657">MATGGFSPSNLIGRGSHGSVYKAFLHPNQVVAVKRSSSGHHKHIALENSCKLENEIRTLSSLQSRGCCSLQKAERLLVMEYLPNGSLEDLLHDKEVALVTPSRSCPSWARRVEIVAQLARAVEFLHEGCKPLCIVHRDLKPSNILFDSSWKLKLADFGLAVSRRHSESTNQPAAAGTIGYMDPCYTTSNKLTTKVDVYSFGVVVLEIISGRKAIDVARSPSSIVDWSTGLIGEQRTMEICDVAAGLPEYFIAGTVEKLLYVAARCVSSNPDDRPTMGEVVAGLVGFCGPVVRRPDRVRMPGWMDLVRRKLKRVRKKRDDGGQSQRSKGKLLLWELLADITLT</sequence>
<organism evidence="8 9">
    <name type="scientific">Linum tenue</name>
    <dbReference type="NCBI Taxonomy" id="586396"/>
    <lineage>
        <taxon>Eukaryota</taxon>
        <taxon>Viridiplantae</taxon>
        <taxon>Streptophyta</taxon>
        <taxon>Embryophyta</taxon>
        <taxon>Tracheophyta</taxon>
        <taxon>Spermatophyta</taxon>
        <taxon>Magnoliopsida</taxon>
        <taxon>eudicotyledons</taxon>
        <taxon>Gunneridae</taxon>
        <taxon>Pentapetalae</taxon>
        <taxon>rosids</taxon>
        <taxon>fabids</taxon>
        <taxon>Malpighiales</taxon>
        <taxon>Linaceae</taxon>
        <taxon>Linum</taxon>
    </lineage>
</organism>
<keyword evidence="9" id="KW-1185">Reference proteome</keyword>
<dbReference type="Pfam" id="PF00069">
    <property type="entry name" value="Pkinase"/>
    <property type="match status" value="1"/>
</dbReference>
<dbReference type="PROSITE" id="PS50011">
    <property type="entry name" value="PROTEIN_KINASE_DOM"/>
    <property type="match status" value="1"/>
</dbReference>
<dbReference type="Proteomes" id="UP001154282">
    <property type="component" value="Unassembled WGS sequence"/>
</dbReference>
<evidence type="ECO:0000256" key="4">
    <source>
        <dbReference type="ARBA" id="ARBA00022840"/>
    </source>
</evidence>
<dbReference type="GO" id="GO:0005524">
    <property type="term" value="F:ATP binding"/>
    <property type="evidence" value="ECO:0007669"/>
    <property type="project" value="UniProtKB-UniRule"/>
</dbReference>
<name>A0AAV0GRF1_9ROSI</name>
<proteinExistence type="inferred from homology"/>
<dbReference type="PANTHER" id="PTHR46146">
    <property type="entry name" value="SERINE/THREONINE-PROTEIN KINASE-LIKE PROTEIN CCR4"/>
    <property type="match status" value="1"/>
</dbReference>
<dbReference type="Gene3D" id="3.30.200.20">
    <property type="entry name" value="Phosphorylase Kinase, domain 1"/>
    <property type="match status" value="1"/>
</dbReference>
<keyword evidence="6" id="KW-0723">Serine/threonine-protein kinase</keyword>
<dbReference type="InterPro" id="IPR011009">
    <property type="entry name" value="Kinase-like_dom_sf"/>
</dbReference>
<dbReference type="EMBL" id="CAMGYJ010000002">
    <property type="protein sequence ID" value="CAI0375236.1"/>
    <property type="molecule type" value="Genomic_DNA"/>
</dbReference>
<keyword evidence="3" id="KW-0418">Kinase</keyword>
<dbReference type="GO" id="GO:0004674">
    <property type="term" value="F:protein serine/threonine kinase activity"/>
    <property type="evidence" value="ECO:0007669"/>
    <property type="project" value="UniProtKB-KW"/>
</dbReference>
<reference evidence="8" key="1">
    <citation type="submission" date="2022-08" db="EMBL/GenBank/DDBJ databases">
        <authorList>
            <person name="Gutierrez-Valencia J."/>
        </authorList>
    </citation>
    <scope>NUCLEOTIDE SEQUENCE</scope>
</reference>
<dbReference type="AlphaFoldDB" id="A0AAV0GRF1"/>
<dbReference type="PANTHER" id="PTHR46146:SF23">
    <property type="entry name" value="PROTEIN KINASE DOMAIN-CONTAINING PROTEIN"/>
    <property type="match status" value="1"/>
</dbReference>
<evidence type="ECO:0000256" key="5">
    <source>
        <dbReference type="PROSITE-ProRule" id="PRU10141"/>
    </source>
</evidence>
<feature type="domain" description="Protein kinase" evidence="7">
    <location>
        <begin position="6"/>
        <end position="291"/>
    </location>
</feature>
<evidence type="ECO:0000256" key="3">
    <source>
        <dbReference type="ARBA" id="ARBA00022777"/>
    </source>
</evidence>
<dbReference type="InterPro" id="IPR017441">
    <property type="entry name" value="Protein_kinase_ATP_BS"/>
</dbReference>
<accession>A0AAV0GRF1</accession>
<comment type="similarity">
    <text evidence="6">Belongs to the protein kinase superfamily.</text>
</comment>
<feature type="binding site" evidence="5">
    <location>
        <position position="34"/>
    </location>
    <ligand>
        <name>ATP</name>
        <dbReference type="ChEBI" id="CHEBI:30616"/>
    </ligand>
</feature>
<gene>
    <name evidence="8" type="ORF">LITE_LOCUS524</name>
</gene>
<protein>
    <recommendedName>
        <fullName evidence="7">Protein kinase domain-containing protein</fullName>
    </recommendedName>
</protein>
<evidence type="ECO:0000256" key="1">
    <source>
        <dbReference type="ARBA" id="ARBA00022679"/>
    </source>
</evidence>
<evidence type="ECO:0000313" key="9">
    <source>
        <dbReference type="Proteomes" id="UP001154282"/>
    </source>
</evidence>
<dbReference type="SUPFAM" id="SSF56112">
    <property type="entry name" value="Protein kinase-like (PK-like)"/>
    <property type="match status" value="1"/>
</dbReference>
<comment type="caution">
    <text evidence="8">The sequence shown here is derived from an EMBL/GenBank/DDBJ whole genome shotgun (WGS) entry which is preliminary data.</text>
</comment>
<keyword evidence="2 5" id="KW-0547">Nucleotide-binding</keyword>
<evidence type="ECO:0000256" key="2">
    <source>
        <dbReference type="ARBA" id="ARBA00022741"/>
    </source>
</evidence>
<evidence type="ECO:0000259" key="7">
    <source>
        <dbReference type="PROSITE" id="PS50011"/>
    </source>
</evidence>
<dbReference type="SMART" id="SM00220">
    <property type="entry name" value="S_TKc"/>
    <property type="match status" value="1"/>
</dbReference>
<dbReference type="InterPro" id="IPR008271">
    <property type="entry name" value="Ser/Thr_kinase_AS"/>
</dbReference>
<dbReference type="PROSITE" id="PS00107">
    <property type="entry name" value="PROTEIN_KINASE_ATP"/>
    <property type="match status" value="1"/>
</dbReference>
<evidence type="ECO:0000256" key="6">
    <source>
        <dbReference type="RuleBase" id="RU000304"/>
    </source>
</evidence>
<evidence type="ECO:0000313" key="8">
    <source>
        <dbReference type="EMBL" id="CAI0375236.1"/>
    </source>
</evidence>
<keyword evidence="4 5" id="KW-0067">ATP-binding</keyword>
<dbReference type="Gene3D" id="1.10.510.10">
    <property type="entry name" value="Transferase(Phosphotransferase) domain 1"/>
    <property type="match status" value="1"/>
</dbReference>
<dbReference type="PROSITE" id="PS00108">
    <property type="entry name" value="PROTEIN_KINASE_ST"/>
    <property type="match status" value="1"/>
</dbReference>
<dbReference type="InterPro" id="IPR000719">
    <property type="entry name" value="Prot_kinase_dom"/>
</dbReference>